<evidence type="ECO:0000313" key="8">
    <source>
        <dbReference type="Proteomes" id="UP000077856"/>
    </source>
</evidence>
<accession>A0A160M6D5</accession>
<organism evidence="7 8">
    <name type="scientific">Cytobacillus oceanisediminis 2691</name>
    <dbReference type="NCBI Taxonomy" id="1196031"/>
    <lineage>
        <taxon>Bacteria</taxon>
        <taxon>Bacillati</taxon>
        <taxon>Bacillota</taxon>
        <taxon>Bacilli</taxon>
        <taxon>Bacillales</taxon>
        <taxon>Bacillaceae</taxon>
        <taxon>Cytobacillus</taxon>
    </lineage>
</organism>
<sequence length="205" mass="23723">MSPIVSEEYKRKKKKEILAGALACFAKKGFQAATIDDIVAYSGISKGAIYNYFKSKEEIYLELLNEQTESANARLAENISKFSSAEEKLEYLFDLYRDMSPFSQERKDRITVQLEFTLHSSRDENLNRILNERGKKFFLKLITDIMEEGQAAGEFRPDTDPSHVSGLFWTFMDGAMLHRVINEEYPYKTIIDYVKSLVLQDLKQE</sequence>
<evidence type="ECO:0000259" key="6">
    <source>
        <dbReference type="PROSITE" id="PS50977"/>
    </source>
</evidence>
<dbReference type="InterPro" id="IPR039538">
    <property type="entry name" value="BetI_C"/>
</dbReference>
<feature type="DNA-binding region" description="H-T-H motif" evidence="5">
    <location>
        <begin position="34"/>
        <end position="53"/>
    </location>
</feature>
<keyword evidence="1" id="KW-0678">Repressor</keyword>
<feature type="domain" description="HTH tetR-type" evidence="6">
    <location>
        <begin position="11"/>
        <end position="71"/>
    </location>
</feature>
<evidence type="ECO:0000256" key="4">
    <source>
        <dbReference type="ARBA" id="ARBA00023163"/>
    </source>
</evidence>
<gene>
    <name evidence="7" type="ORF">A361_02055</name>
</gene>
<dbReference type="EMBL" id="CP015506">
    <property type="protein sequence ID" value="AND37977.1"/>
    <property type="molecule type" value="Genomic_DNA"/>
</dbReference>
<dbReference type="InterPro" id="IPR009057">
    <property type="entry name" value="Homeodomain-like_sf"/>
</dbReference>
<dbReference type="Gene3D" id="1.10.10.60">
    <property type="entry name" value="Homeodomain-like"/>
    <property type="match status" value="1"/>
</dbReference>
<proteinExistence type="predicted"/>
<dbReference type="RefSeq" id="WP_009335947.1">
    <property type="nucleotide sequence ID" value="NZ_CP015506.1"/>
</dbReference>
<name>A0A160M6D5_9BACI</name>
<dbReference type="SUPFAM" id="SSF46689">
    <property type="entry name" value="Homeodomain-like"/>
    <property type="match status" value="1"/>
</dbReference>
<dbReference type="GO" id="GO:0003677">
    <property type="term" value="F:DNA binding"/>
    <property type="evidence" value="ECO:0007669"/>
    <property type="project" value="UniProtKB-UniRule"/>
</dbReference>
<dbReference type="PANTHER" id="PTHR47506:SF6">
    <property type="entry name" value="HTH-TYPE TRANSCRIPTIONAL REPRESSOR NEMR"/>
    <property type="match status" value="1"/>
</dbReference>
<evidence type="ECO:0000256" key="5">
    <source>
        <dbReference type="PROSITE-ProRule" id="PRU00335"/>
    </source>
</evidence>
<dbReference type="InterPro" id="IPR001647">
    <property type="entry name" value="HTH_TetR"/>
</dbReference>
<dbReference type="Pfam" id="PF13977">
    <property type="entry name" value="TetR_C_6"/>
    <property type="match status" value="1"/>
</dbReference>
<dbReference type="SUPFAM" id="SSF48498">
    <property type="entry name" value="Tetracyclin repressor-like, C-terminal domain"/>
    <property type="match status" value="1"/>
</dbReference>
<dbReference type="PANTHER" id="PTHR47506">
    <property type="entry name" value="TRANSCRIPTIONAL REGULATORY PROTEIN"/>
    <property type="match status" value="1"/>
</dbReference>
<dbReference type="PROSITE" id="PS50977">
    <property type="entry name" value="HTH_TETR_2"/>
    <property type="match status" value="1"/>
</dbReference>
<keyword evidence="2" id="KW-0805">Transcription regulation</keyword>
<evidence type="ECO:0000256" key="3">
    <source>
        <dbReference type="ARBA" id="ARBA00023125"/>
    </source>
</evidence>
<dbReference type="AlphaFoldDB" id="A0A160M6D5"/>
<dbReference type="Proteomes" id="UP000077856">
    <property type="component" value="Chromosome"/>
</dbReference>
<dbReference type="PRINTS" id="PR00455">
    <property type="entry name" value="HTHTETR"/>
</dbReference>
<evidence type="ECO:0000256" key="1">
    <source>
        <dbReference type="ARBA" id="ARBA00022491"/>
    </source>
</evidence>
<dbReference type="PROSITE" id="PS01081">
    <property type="entry name" value="HTH_TETR_1"/>
    <property type="match status" value="1"/>
</dbReference>
<evidence type="ECO:0000256" key="2">
    <source>
        <dbReference type="ARBA" id="ARBA00023015"/>
    </source>
</evidence>
<dbReference type="InterPro" id="IPR023772">
    <property type="entry name" value="DNA-bd_HTH_TetR-type_CS"/>
</dbReference>
<dbReference type="eggNOG" id="COG1309">
    <property type="taxonomic scope" value="Bacteria"/>
</dbReference>
<keyword evidence="3 5" id="KW-0238">DNA-binding</keyword>
<dbReference type="InterPro" id="IPR036271">
    <property type="entry name" value="Tet_transcr_reg_TetR-rel_C_sf"/>
</dbReference>
<protein>
    <submittedName>
        <fullName evidence="7">Transcriptional regulator</fullName>
    </submittedName>
</protein>
<evidence type="ECO:0000313" key="7">
    <source>
        <dbReference type="EMBL" id="AND37977.1"/>
    </source>
</evidence>
<keyword evidence="4" id="KW-0804">Transcription</keyword>
<dbReference type="Pfam" id="PF00440">
    <property type="entry name" value="TetR_N"/>
    <property type="match status" value="1"/>
</dbReference>
<dbReference type="Gene3D" id="1.10.357.10">
    <property type="entry name" value="Tetracycline Repressor, domain 2"/>
    <property type="match status" value="1"/>
</dbReference>
<reference evidence="7 8" key="1">
    <citation type="submission" date="2016-04" db="EMBL/GenBank/DDBJ databases">
        <title>Complete genome sequence of Bacillus oceanisediminis strain 2691.</title>
        <authorList>
            <person name="Jeong H."/>
            <person name="Kim H.J."/>
            <person name="Lee D.-W."/>
        </authorList>
    </citation>
    <scope>NUCLEOTIDE SEQUENCE [LARGE SCALE GENOMIC DNA]</scope>
    <source>
        <strain evidence="7 8">2691</strain>
    </source>
</reference>
<dbReference type="KEGG" id="bon:A361_02055"/>
<dbReference type="STRING" id="1196031.A361_02055"/>